<feature type="transmembrane region" description="Helical" evidence="7">
    <location>
        <begin position="134"/>
        <end position="155"/>
    </location>
</feature>
<keyword evidence="6 7" id="KW-0472">Membrane</keyword>
<accession>A0A193BUK8</accession>
<evidence type="ECO:0000259" key="8">
    <source>
        <dbReference type="PROSITE" id="PS50928"/>
    </source>
</evidence>
<protein>
    <recommendedName>
        <fullName evidence="8">ABC transmembrane type-1 domain-containing protein</fullName>
    </recommendedName>
</protein>
<name>A0A193BUK8_AMYOR</name>
<feature type="transmembrane region" description="Helical" evidence="7">
    <location>
        <begin position="229"/>
        <end position="254"/>
    </location>
</feature>
<sequence length="311" mass="33005">MLVGTMKRLASALLLIVGATAVSFTLGQLAPGSPARLLLGIQASQEAVDAMNAELGLDRPLLVQWFEYVWNVLHGDLGRSYSSSRSVGSLIADRSEVTAWLLTAGLGLSIVLSVTLATLAAGRRGTWVDAWIRNFTVASIAVPTFWSGLMLIRLIALPTGWLPVGGFGETTLEHVQSIVLPAITLAIFLAPIQIRVLRTNLVESLGSGYVEAAASRGVPRRRLLLRHALPNAAAPAIAIVSVQAGYLLFGAVMIENTFQLPGLGSSLVLAVNQRDYPMINGITLVFAAVVISFSLMSDALTALIDPRVRAS</sequence>
<dbReference type="CDD" id="cd06261">
    <property type="entry name" value="TM_PBP2"/>
    <property type="match status" value="1"/>
</dbReference>
<dbReference type="Gene3D" id="1.10.3720.10">
    <property type="entry name" value="MetI-like"/>
    <property type="match status" value="1"/>
</dbReference>
<evidence type="ECO:0000256" key="5">
    <source>
        <dbReference type="ARBA" id="ARBA00022989"/>
    </source>
</evidence>
<evidence type="ECO:0000256" key="6">
    <source>
        <dbReference type="ARBA" id="ARBA00023136"/>
    </source>
</evidence>
<evidence type="ECO:0000313" key="9">
    <source>
        <dbReference type="EMBL" id="ANN15859.1"/>
    </source>
</evidence>
<dbReference type="AlphaFoldDB" id="A0A193BUK8"/>
<dbReference type="STRING" id="31958.SD37_09515"/>
<reference evidence="9 10" key="1">
    <citation type="journal article" date="2015" name="Genome Announc.">
        <title>Draft Genome Sequence of Norvancomycin-Producing Strain Amycolatopsis orientalis CPCC200066.</title>
        <authorList>
            <person name="Lei X."/>
            <person name="Yuan F."/>
            <person name="Shi Y."/>
            <person name="Li X."/>
            <person name="Wang L."/>
            <person name="Hong B."/>
        </authorList>
    </citation>
    <scope>NUCLEOTIDE SEQUENCE [LARGE SCALE GENOMIC DNA]</scope>
    <source>
        <strain evidence="9 10">B-37</strain>
    </source>
</reference>
<dbReference type="SUPFAM" id="SSF161098">
    <property type="entry name" value="MetI-like"/>
    <property type="match status" value="1"/>
</dbReference>
<keyword evidence="5 7" id="KW-1133">Transmembrane helix</keyword>
<dbReference type="InterPro" id="IPR045621">
    <property type="entry name" value="BPD_transp_1_N"/>
</dbReference>
<organism evidence="9 10">
    <name type="scientific">Amycolatopsis orientalis</name>
    <name type="common">Nocardia orientalis</name>
    <dbReference type="NCBI Taxonomy" id="31958"/>
    <lineage>
        <taxon>Bacteria</taxon>
        <taxon>Bacillati</taxon>
        <taxon>Actinomycetota</taxon>
        <taxon>Actinomycetes</taxon>
        <taxon>Pseudonocardiales</taxon>
        <taxon>Pseudonocardiaceae</taxon>
        <taxon>Amycolatopsis</taxon>
    </lineage>
</organism>
<evidence type="ECO:0000256" key="4">
    <source>
        <dbReference type="ARBA" id="ARBA00022692"/>
    </source>
</evidence>
<evidence type="ECO:0000313" key="10">
    <source>
        <dbReference type="Proteomes" id="UP000093695"/>
    </source>
</evidence>
<evidence type="ECO:0000256" key="3">
    <source>
        <dbReference type="ARBA" id="ARBA00022475"/>
    </source>
</evidence>
<evidence type="ECO:0000256" key="7">
    <source>
        <dbReference type="RuleBase" id="RU363032"/>
    </source>
</evidence>
<gene>
    <name evidence="9" type="ORF">SD37_09515</name>
</gene>
<keyword evidence="10" id="KW-1185">Reference proteome</keyword>
<dbReference type="PANTHER" id="PTHR43163:SF6">
    <property type="entry name" value="DIPEPTIDE TRANSPORT SYSTEM PERMEASE PROTEIN DPPB-RELATED"/>
    <property type="match status" value="1"/>
</dbReference>
<dbReference type="GO" id="GO:0005886">
    <property type="term" value="C:plasma membrane"/>
    <property type="evidence" value="ECO:0007669"/>
    <property type="project" value="UniProtKB-SubCell"/>
</dbReference>
<dbReference type="GO" id="GO:0071916">
    <property type="term" value="F:dipeptide transmembrane transporter activity"/>
    <property type="evidence" value="ECO:0007669"/>
    <property type="project" value="TreeGrafter"/>
</dbReference>
<dbReference type="Proteomes" id="UP000093695">
    <property type="component" value="Chromosome"/>
</dbReference>
<dbReference type="KEGG" id="aori:SD37_09515"/>
<evidence type="ECO:0000256" key="1">
    <source>
        <dbReference type="ARBA" id="ARBA00004651"/>
    </source>
</evidence>
<keyword evidence="4 7" id="KW-0812">Transmembrane</keyword>
<feature type="transmembrane region" description="Helical" evidence="7">
    <location>
        <begin position="99"/>
        <end position="122"/>
    </location>
</feature>
<proteinExistence type="inferred from homology"/>
<dbReference type="EMBL" id="CP016174">
    <property type="protein sequence ID" value="ANN15859.1"/>
    <property type="molecule type" value="Genomic_DNA"/>
</dbReference>
<evidence type="ECO:0000256" key="2">
    <source>
        <dbReference type="ARBA" id="ARBA00022448"/>
    </source>
</evidence>
<keyword evidence="2 7" id="KW-0813">Transport</keyword>
<dbReference type="InterPro" id="IPR035906">
    <property type="entry name" value="MetI-like_sf"/>
</dbReference>
<dbReference type="Pfam" id="PF00528">
    <property type="entry name" value="BPD_transp_1"/>
    <property type="match status" value="1"/>
</dbReference>
<comment type="subcellular location">
    <subcellularLocation>
        <location evidence="1 7">Cell membrane</location>
        <topology evidence="1 7">Multi-pass membrane protein</topology>
    </subcellularLocation>
</comment>
<dbReference type="Pfam" id="PF19300">
    <property type="entry name" value="BPD_transp_1_N"/>
    <property type="match status" value="1"/>
</dbReference>
<feature type="transmembrane region" description="Helical" evidence="7">
    <location>
        <begin position="282"/>
        <end position="304"/>
    </location>
</feature>
<feature type="transmembrane region" description="Helical" evidence="7">
    <location>
        <begin position="175"/>
        <end position="194"/>
    </location>
</feature>
<dbReference type="RefSeq" id="WP_052675027.1">
    <property type="nucleotide sequence ID" value="NZ_CP016174.1"/>
</dbReference>
<comment type="similarity">
    <text evidence="7">Belongs to the binding-protein-dependent transport system permease family.</text>
</comment>
<dbReference type="PANTHER" id="PTHR43163">
    <property type="entry name" value="DIPEPTIDE TRANSPORT SYSTEM PERMEASE PROTEIN DPPB-RELATED"/>
    <property type="match status" value="1"/>
</dbReference>
<dbReference type="PROSITE" id="PS50928">
    <property type="entry name" value="ABC_TM1"/>
    <property type="match status" value="1"/>
</dbReference>
<keyword evidence="3" id="KW-1003">Cell membrane</keyword>
<dbReference type="InterPro" id="IPR000515">
    <property type="entry name" value="MetI-like"/>
</dbReference>
<feature type="domain" description="ABC transmembrane type-1" evidence="8">
    <location>
        <begin position="95"/>
        <end position="297"/>
    </location>
</feature>